<feature type="domain" description="Transposase IS204/IS1001/IS1096/IS1165 DDE" evidence="1">
    <location>
        <begin position="1"/>
        <end position="176"/>
    </location>
</feature>
<dbReference type="PANTHER" id="PTHR33498">
    <property type="entry name" value="TRANSPOSASE FOR INSERTION SEQUENCE ELEMENT IS1557"/>
    <property type="match status" value="1"/>
</dbReference>
<evidence type="ECO:0000259" key="1">
    <source>
        <dbReference type="Pfam" id="PF01610"/>
    </source>
</evidence>
<proteinExistence type="predicted"/>
<evidence type="ECO:0000313" key="2">
    <source>
        <dbReference type="EMBL" id="MDT0496031.1"/>
    </source>
</evidence>
<sequence>MDLSKAFQAGAAKRLPQAAQCFDRFHVIKLANEAVEEVRRLEVKSQPALKGKRWGTLKDHCRWSRTQIDDMHWLTHSNLKTARAWRLKEALRAIFETAKDGIDPEPALKRWASWARRCRLAPFKRLGATARNHLHGIANSARLGLSNGMAESINSKVQAAIARARGFRTLWHLMTIIYLTCSKLSHLPAPPYARLATAL</sequence>
<gene>
    <name evidence="2" type="ORF">RM530_01445</name>
</gene>
<dbReference type="Proteomes" id="UP001254608">
    <property type="component" value="Unassembled WGS sequence"/>
</dbReference>
<dbReference type="PANTHER" id="PTHR33498:SF1">
    <property type="entry name" value="TRANSPOSASE FOR INSERTION SEQUENCE ELEMENT IS1557"/>
    <property type="match status" value="1"/>
</dbReference>
<dbReference type="InterPro" id="IPR047951">
    <property type="entry name" value="Transpos_ISL3"/>
</dbReference>
<feature type="non-terminal residue" evidence="2">
    <location>
        <position position="1"/>
    </location>
</feature>
<organism evidence="2 3">
    <name type="scientific">Banduia mediterranea</name>
    <dbReference type="NCBI Taxonomy" id="3075609"/>
    <lineage>
        <taxon>Bacteria</taxon>
        <taxon>Pseudomonadati</taxon>
        <taxon>Pseudomonadota</taxon>
        <taxon>Gammaproteobacteria</taxon>
        <taxon>Nevskiales</taxon>
        <taxon>Algiphilaceae</taxon>
        <taxon>Banduia</taxon>
    </lineage>
</organism>
<dbReference type="Pfam" id="PF01610">
    <property type="entry name" value="DDE_Tnp_ISL3"/>
    <property type="match status" value="1"/>
</dbReference>
<protein>
    <submittedName>
        <fullName evidence="2">Transposase</fullName>
    </submittedName>
</protein>
<accession>A0ABU2WDT3</accession>
<dbReference type="RefSeq" id="WP_311363422.1">
    <property type="nucleotide sequence ID" value="NZ_JAVRIC010000001.1"/>
</dbReference>
<dbReference type="EMBL" id="JAVRIC010000001">
    <property type="protein sequence ID" value="MDT0496031.1"/>
    <property type="molecule type" value="Genomic_DNA"/>
</dbReference>
<evidence type="ECO:0000313" key="3">
    <source>
        <dbReference type="Proteomes" id="UP001254608"/>
    </source>
</evidence>
<keyword evidence="3" id="KW-1185">Reference proteome</keyword>
<reference evidence="2 3" key="1">
    <citation type="submission" date="2023-09" db="EMBL/GenBank/DDBJ databases">
        <authorList>
            <person name="Rey-Velasco X."/>
        </authorList>
    </citation>
    <scope>NUCLEOTIDE SEQUENCE [LARGE SCALE GENOMIC DNA]</scope>
    <source>
        <strain evidence="2 3">W345</strain>
    </source>
</reference>
<name>A0ABU2WDT3_9GAMM</name>
<comment type="caution">
    <text evidence="2">The sequence shown here is derived from an EMBL/GenBank/DDBJ whole genome shotgun (WGS) entry which is preliminary data.</text>
</comment>
<dbReference type="InterPro" id="IPR002560">
    <property type="entry name" value="Transposase_DDE"/>
</dbReference>